<evidence type="ECO:0000259" key="2">
    <source>
        <dbReference type="Pfam" id="PF03629"/>
    </source>
</evidence>
<dbReference type="EMBL" id="CACRSP010000015">
    <property type="protein sequence ID" value="VYT20784.1"/>
    <property type="molecule type" value="Genomic_DNA"/>
</dbReference>
<dbReference type="SUPFAM" id="SSF52266">
    <property type="entry name" value="SGNH hydrolase"/>
    <property type="match status" value="1"/>
</dbReference>
<gene>
    <name evidence="4" type="ORF">BDLFYP24_00550</name>
    <name evidence="3" type="ORF">GBB04_01765</name>
</gene>
<evidence type="ECO:0000256" key="1">
    <source>
        <dbReference type="ARBA" id="ARBA00022801"/>
    </source>
</evidence>
<keyword evidence="1" id="KW-0378">Hydrolase</keyword>
<dbReference type="RefSeq" id="WP_034522569.1">
    <property type="nucleotide sequence ID" value="NZ_CACRSP010000015.1"/>
</dbReference>
<dbReference type="Gene3D" id="3.40.50.1110">
    <property type="entry name" value="SGNH hydrolase"/>
    <property type="match status" value="1"/>
</dbReference>
<dbReference type="AlphaFoldDB" id="A0A6N2URN1"/>
<reference evidence="3 5" key="1">
    <citation type="journal article" date="2019" name="Nat. Med.">
        <title>A library of human gut bacterial isolates paired with longitudinal multiomics data enables mechanistic microbiome research.</title>
        <authorList>
            <person name="Poyet M."/>
            <person name="Groussin M."/>
            <person name="Gibbons S.M."/>
            <person name="Avila-Pacheco J."/>
            <person name="Jiang X."/>
            <person name="Kearney S.M."/>
            <person name="Perrotta A.R."/>
            <person name="Berdy B."/>
            <person name="Zhao S."/>
            <person name="Lieberman T.D."/>
            <person name="Swanson P.K."/>
            <person name="Smith M."/>
            <person name="Roesemann S."/>
            <person name="Alexander J.E."/>
            <person name="Rich S.A."/>
            <person name="Livny J."/>
            <person name="Vlamakis H."/>
            <person name="Clish C."/>
            <person name="Bullock K."/>
            <person name="Deik A."/>
            <person name="Scott J."/>
            <person name="Pierce K.A."/>
            <person name="Xavier R.J."/>
            <person name="Alm E.J."/>
        </authorList>
    </citation>
    <scope>NUCLEOTIDE SEQUENCE [LARGE SCALE GENOMIC DNA]</scope>
    <source>
        <strain evidence="3 5">BIOML-A2</strain>
    </source>
</reference>
<organism evidence="4">
    <name type="scientific">Bifidobacterium dentium</name>
    <dbReference type="NCBI Taxonomy" id="1689"/>
    <lineage>
        <taxon>Bacteria</taxon>
        <taxon>Bacillati</taxon>
        <taxon>Actinomycetota</taxon>
        <taxon>Actinomycetes</taxon>
        <taxon>Bifidobacteriales</taxon>
        <taxon>Bifidobacteriaceae</taxon>
        <taxon>Bifidobacterium</taxon>
    </lineage>
</organism>
<feature type="domain" description="Sialate O-acetylesterase" evidence="2">
    <location>
        <begin position="122"/>
        <end position="348"/>
    </location>
</feature>
<protein>
    <submittedName>
        <fullName evidence="3">Sialate O-acetylesterase</fullName>
    </submittedName>
</protein>
<dbReference type="GO" id="GO:0005975">
    <property type="term" value="P:carbohydrate metabolic process"/>
    <property type="evidence" value="ECO:0007669"/>
    <property type="project" value="TreeGrafter"/>
</dbReference>
<accession>A0A6N2URN1</accession>
<dbReference type="GO" id="GO:0001681">
    <property type="term" value="F:sialate O-acetylesterase activity"/>
    <property type="evidence" value="ECO:0007669"/>
    <property type="project" value="InterPro"/>
</dbReference>
<dbReference type="Proteomes" id="UP000429211">
    <property type="component" value="Unassembled WGS sequence"/>
</dbReference>
<sequence length="384" mass="42691">MRVKNNMPVMWIVSMAITCVLVIASIGLPMTAQCDGTFSLPNYYTENVVFQRGKPFVISGKAGAGASVEVTIGDHSASGVANDEGRFEISVDPLEASLDPYSMSVSVNGSIVKRIEKVYSGEVIVAAGQSNMEASDALYYSGTQADVNFTGLLDEKDLPELVNDEHIYFIKADQVGDEDETSFDVPLRYSDQSWLNGKDDADKLSYVAQYAAEAIRAKEPDVPVGVLDLAWGGTTLKKHMTSIWNTHYAPFAGFNVMGILWYQGESNTSLNVPPLMNKQFYMLDWSNFLSKIRKNFGDENLPFVQAQLTRYDGPNWIYYSIRSIQNDYALKKNVGMVSTLDTDKGVPVLHPLGKEIVGKRMGNQLFAFSKKRRCHLVQSPRRRL</sequence>
<dbReference type="InterPro" id="IPR039329">
    <property type="entry name" value="SIAE"/>
</dbReference>
<evidence type="ECO:0000313" key="4">
    <source>
        <dbReference type="EMBL" id="VYT20784.1"/>
    </source>
</evidence>
<dbReference type="EMBL" id="WDPD01000001">
    <property type="protein sequence ID" value="KAB7462523.1"/>
    <property type="molecule type" value="Genomic_DNA"/>
</dbReference>
<proteinExistence type="predicted"/>
<evidence type="ECO:0000313" key="3">
    <source>
        <dbReference type="EMBL" id="KAB7462523.1"/>
    </source>
</evidence>
<dbReference type="InterPro" id="IPR036514">
    <property type="entry name" value="SGNH_hydro_sf"/>
</dbReference>
<reference evidence="4" key="2">
    <citation type="submission" date="2019-11" db="EMBL/GenBank/DDBJ databases">
        <authorList>
            <person name="Feng L."/>
        </authorList>
    </citation>
    <scope>NUCLEOTIDE SEQUENCE</scope>
    <source>
        <strain evidence="4">BdentiumLFYP24</strain>
    </source>
</reference>
<name>A0A6N2URN1_9BIFI</name>
<dbReference type="InterPro" id="IPR005181">
    <property type="entry name" value="SASA"/>
</dbReference>
<dbReference type="PANTHER" id="PTHR22901:SF0">
    <property type="entry name" value="SIALATE O-ACETYLESTERASE"/>
    <property type="match status" value="1"/>
</dbReference>
<evidence type="ECO:0000313" key="5">
    <source>
        <dbReference type="Proteomes" id="UP000429211"/>
    </source>
</evidence>
<dbReference type="Pfam" id="PF03629">
    <property type="entry name" value="SASA"/>
    <property type="match status" value="1"/>
</dbReference>
<dbReference type="PANTHER" id="PTHR22901">
    <property type="entry name" value="SIALATE O-ACETYLESTERASE"/>
    <property type="match status" value="1"/>
</dbReference>